<gene>
    <name evidence="3" type="ORF">GMORB2_4844</name>
</gene>
<accession>A0A9P4YMJ1</accession>
<evidence type="ECO:0000313" key="3">
    <source>
        <dbReference type="EMBL" id="KAF4119325.1"/>
    </source>
</evidence>
<organism evidence="3 4">
    <name type="scientific">Geosmithia morbida</name>
    <dbReference type="NCBI Taxonomy" id="1094350"/>
    <lineage>
        <taxon>Eukaryota</taxon>
        <taxon>Fungi</taxon>
        <taxon>Dikarya</taxon>
        <taxon>Ascomycota</taxon>
        <taxon>Pezizomycotina</taxon>
        <taxon>Sordariomycetes</taxon>
        <taxon>Hypocreomycetidae</taxon>
        <taxon>Hypocreales</taxon>
        <taxon>Bionectriaceae</taxon>
        <taxon>Geosmithia</taxon>
    </lineage>
</organism>
<feature type="compositionally biased region" description="Low complexity" evidence="1">
    <location>
        <begin position="172"/>
        <end position="186"/>
    </location>
</feature>
<dbReference type="GeneID" id="55971072"/>
<evidence type="ECO:0000256" key="2">
    <source>
        <dbReference type="SAM" id="Phobius"/>
    </source>
</evidence>
<feature type="transmembrane region" description="Helical" evidence="2">
    <location>
        <begin position="114"/>
        <end position="136"/>
    </location>
</feature>
<keyword evidence="2" id="KW-1133">Transmembrane helix</keyword>
<sequence>MRGVGSVPVCLPACQQSCAQPASVPPPSRHDFSSLTWLSLPSDACPGSIRPAAHASAILGLRLVGVERCFHRTRNFSLPPEYNYEGAPPVYQDANRTESGGLTKKGKAKARKVTFIRIMASVVVVSTVALIVGGVASKIDAMKSDEREGSSSRSAPKPAATPTHDPDIVVMPSHPSAPAATSALSPMQESALIVDGSRADNPDNESDEDGHGSLPPRCDDISCATTEQPEDCTAWQFAHFMSEFCLSDTELFSDNSE</sequence>
<proteinExistence type="predicted"/>
<keyword evidence="4" id="KW-1185">Reference proteome</keyword>
<feature type="region of interest" description="Disordered" evidence="1">
    <location>
        <begin position="143"/>
        <end position="216"/>
    </location>
</feature>
<reference evidence="3" key="1">
    <citation type="submission" date="2020-03" db="EMBL/GenBank/DDBJ databases">
        <title>Site-based positive gene gene selection in Geosmithia morbida across the United States reveals a broad range of putative effectors and factors for local host and environmental adapation.</title>
        <authorList>
            <person name="Onufrak A."/>
            <person name="Murdoch R.W."/>
            <person name="Gazis R."/>
            <person name="Huff M."/>
            <person name="Staton M."/>
            <person name="Klingeman W."/>
            <person name="Hadziabdic D."/>
        </authorList>
    </citation>
    <scope>NUCLEOTIDE SEQUENCE</scope>
    <source>
        <strain evidence="3">1262</strain>
    </source>
</reference>
<keyword evidence="2" id="KW-0812">Transmembrane</keyword>
<dbReference type="AlphaFoldDB" id="A0A9P4YMJ1"/>
<name>A0A9P4YMJ1_9HYPO</name>
<comment type="caution">
    <text evidence="3">The sequence shown here is derived from an EMBL/GenBank/DDBJ whole genome shotgun (WGS) entry which is preliminary data.</text>
</comment>
<dbReference type="RefSeq" id="XP_035317977.1">
    <property type="nucleotide sequence ID" value="XM_035466818.1"/>
</dbReference>
<evidence type="ECO:0000313" key="4">
    <source>
        <dbReference type="Proteomes" id="UP000749293"/>
    </source>
</evidence>
<protein>
    <submittedName>
        <fullName evidence="3">Uncharacterized protein</fullName>
    </submittedName>
</protein>
<keyword evidence="2" id="KW-0472">Membrane</keyword>
<dbReference type="EMBL" id="JAANYQ010000027">
    <property type="protein sequence ID" value="KAF4119325.1"/>
    <property type="molecule type" value="Genomic_DNA"/>
</dbReference>
<evidence type="ECO:0000256" key="1">
    <source>
        <dbReference type="SAM" id="MobiDB-lite"/>
    </source>
</evidence>
<dbReference type="Proteomes" id="UP000749293">
    <property type="component" value="Unassembled WGS sequence"/>
</dbReference>